<dbReference type="PANTHER" id="PTHR30032:SF4">
    <property type="entry name" value="AMIDASE ENHANCER"/>
    <property type="match status" value="1"/>
</dbReference>
<feature type="signal peptide" evidence="1">
    <location>
        <begin position="1"/>
        <end position="21"/>
    </location>
</feature>
<organism evidence="2 3">
    <name type="scientific">Euzebya pacifica</name>
    <dbReference type="NCBI Taxonomy" id="1608957"/>
    <lineage>
        <taxon>Bacteria</taxon>
        <taxon>Bacillati</taxon>
        <taxon>Actinomycetota</taxon>
        <taxon>Nitriliruptoria</taxon>
        <taxon>Euzebyales</taxon>
    </lineage>
</organism>
<dbReference type="AlphaFoldDB" id="A0A346XS39"/>
<dbReference type="OrthoDB" id="5143602at2"/>
<dbReference type="GO" id="GO:0030288">
    <property type="term" value="C:outer membrane-bounded periplasmic space"/>
    <property type="evidence" value="ECO:0007669"/>
    <property type="project" value="TreeGrafter"/>
</dbReference>
<keyword evidence="3" id="KW-1185">Reference proteome</keyword>
<dbReference type="InterPro" id="IPR051922">
    <property type="entry name" value="Bact_Sporulation_Assoc"/>
</dbReference>
<dbReference type="KEGG" id="euz:DVS28_a0329"/>
<sequence>MRSPLAIALALLLAIAMLAPAAAGPDPDAPSSRLQDRWIVTSDHYPVGPDHPRAPVEHQVEGVIVEWTEVRPSVFEATVVDGGYADCFAPGTVVITEMVERSNGSSTFDGLALDADCTLHRVELEMTDADTAPFLVWDTPTGRMRMDLGTNDWVEVEHRVVGDWLLAGTDDPDSPPGRTVLRITGSSPTFTATVVEAEGGSCFVPGEVWWDGLTWGHGLIQTGTEQNRAWGMPDGFRIGRYDDCSLHTGGGSVSFFTFGQQLTMAAHPDPGGTGMMLFSRLAGAQPEPLPPEERTPVANPADHLDLAGDWRITTDGVVRDVSLRWTGEPTEPFLGRLTANDDSTCPPPNVDIWRITDTVDDNDARGEVSLYARRGVICELQTVVPAMFSLSGEGGARQLDVLYEDPDGNARQESYVTARRTTLRGGRDDQALAIAFIAAALAHLGLDGLDPTPADQRGTPTDLTLYVATDADFPDGLAVAGLAGRTRGLTVLVDPDDPEGNARLLELLSPAFTEIVVVGGEAVVPSASLPAAGEPGAPTGRLAGTNRFHTAQVLADTGWPDPVDTVFVATGANFPDALAGGAAASVEGAPVLLVDGDRMPAETDTALRRLAPREIVVLGGTAVVPESMEATLRDYAPTVTRLAGAGRQQTAVAVSQARFADGADTVLAASGDRFGEALIAASAAWAFEAPLLLVGDSAVTPEMLAEVDRLGATRLELLAVEDTLDPAVYEEVAGRF</sequence>
<dbReference type="InterPro" id="IPR007253">
    <property type="entry name" value="Cell_wall-bd_2"/>
</dbReference>
<proteinExistence type="predicted"/>
<accession>A0A346XS39</accession>
<dbReference type="EMBL" id="CP031165">
    <property type="protein sequence ID" value="AXV05036.1"/>
    <property type="molecule type" value="Genomic_DNA"/>
</dbReference>
<dbReference type="Proteomes" id="UP000264006">
    <property type="component" value="Chromosome"/>
</dbReference>
<dbReference type="RefSeq" id="WP_114589896.1">
    <property type="nucleotide sequence ID" value="NZ_CP031165.1"/>
</dbReference>
<evidence type="ECO:0000313" key="2">
    <source>
        <dbReference type="EMBL" id="AXV05036.1"/>
    </source>
</evidence>
<gene>
    <name evidence="2" type="ORF">DVS28_a0329</name>
</gene>
<evidence type="ECO:0000256" key="1">
    <source>
        <dbReference type="SAM" id="SignalP"/>
    </source>
</evidence>
<name>A0A346XS39_9ACTN</name>
<keyword evidence="1" id="KW-0732">Signal</keyword>
<dbReference type="PANTHER" id="PTHR30032">
    <property type="entry name" value="N-ACETYLMURAMOYL-L-ALANINE AMIDASE-RELATED"/>
    <property type="match status" value="1"/>
</dbReference>
<protein>
    <submittedName>
        <fullName evidence="2">Cytochrome c551/c552</fullName>
    </submittedName>
</protein>
<feature type="chain" id="PRO_5038970891" evidence="1">
    <location>
        <begin position="22"/>
        <end position="736"/>
    </location>
</feature>
<evidence type="ECO:0000313" key="3">
    <source>
        <dbReference type="Proteomes" id="UP000264006"/>
    </source>
</evidence>
<dbReference type="Pfam" id="PF04122">
    <property type="entry name" value="CW_binding_2"/>
    <property type="match status" value="2"/>
</dbReference>
<reference evidence="2 3" key="1">
    <citation type="submission" date="2018-09" db="EMBL/GenBank/DDBJ databases">
        <title>Complete genome sequence of Euzebya sp. DY32-46 isolated from seawater of Pacific Ocean.</title>
        <authorList>
            <person name="Xu L."/>
            <person name="Wu Y.-H."/>
            <person name="Xu X.-W."/>
        </authorList>
    </citation>
    <scope>NUCLEOTIDE SEQUENCE [LARGE SCALE GENOMIC DNA]</scope>
    <source>
        <strain evidence="2 3">DY32-46</strain>
    </source>
</reference>